<dbReference type="InterPro" id="IPR048239">
    <property type="entry name" value="YcaC"/>
</dbReference>
<protein>
    <submittedName>
        <fullName evidence="2">Nicotinamidase-related amidase</fullName>
    </submittedName>
</protein>
<dbReference type="Gene3D" id="3.40.50.850">
    <property type="entry name" value="Isochorismatase-like"/>
    <property type="match status" value="1"/>
</dbReference>
<name>A0A1G7S1S8_9PROT</name>
<dbReference type="EMBL" id="FNCE01000006">
    <property type="protein sequence ID" value="SDG16963.1"/>
    <property type="molecule type" value="Genomic_DNA"/>
</dbReference>
<dbReference type="SUPFAM" id="SSF52499">
    <property type="entry name" value="Isochorismatase-like hydrolases"/>
    <property type="match status" value="1"/>
</dbReference>
<dbReference type="InterPro" id="IPR000868">
    <property type="entry name" value="Isochorismatase-like_dom"/>
</dbReference>
<dbReference type="InterPro" id="IPR053152">
    <property type="entry name" value="Hydrolase_YcaC-like"/>
</dbReference>
<dbReference type="OrthoDB" id="9789777at2"/>
<feature type="domain" description="Isochorismatase-like" evidence="1">
    <location>
        <begin position="14"/>
        <end position="165"/>
    </location>
</feature>
<dbReference type="STRING" id="1082479.SAMN05216241_10688"/>
<evidence type="ECO:0000313" key="3">
    <source>
        <dbReference type="Proteomes" id="UP000199415"/>
    </source>
</evidence>
<dbReference type="PANTHER" id="PTHR43559:SF3">
    <property type="entry name" value="HYDROLASE YCAC-RELATED"/>
    <property type="match status" value="1"/>
</dbReference>
<dbReference type="InterPro" id="IPR036380">
    <property type="entry name" value="Isochorismatase-like_sf"/>
</dbReference>
<sequence length="206" mass="22694">MPYTYNRLNKDDAALLMVDHQAGLLSLVRDFSPDDFKNNVLALADIGKFFDLPTILTTSFEDGPNGPMVPELKEAFPHAPYIARPGQINAWDNEAFRNAVAETGRRQLVIAGVVTEVCVAFPALSALEAGYEVFVVTDASGTFNQTTRDAAWNRMSQAGVQLMTWFGAGCELHRDWRNDVEGFGGLLAQHLPAYANLIQSYSQHQA</sequence>
<gene>
    <name evidence="2" type="ORF">SAMN05216241_10688</name>
</gene>
<dbReference type="NCBIfam" id="NF041461">
    <property type="entry name" value="C_hydro_YcaC"/>
    <property type="match status" value="1"/>
</dbReference>
<dbReference type="Proteomes" id="UP000199415">
    <property type="component" value="Unassembled WGS sequence"/>
</dbReference>
<dbReference type="RefSeq" id="WP_090020089.1">
    <property type="nucleotide sequence ID" value="NZ_FNCE01000006.1"/>
</dbReference>
<keyword evidence="3" id="KW-1185">Reference proteome</keyword>
<dbReference type="AlphaFoldDB" id="A0A1G7S1S8"/>
<proteinExistence type="predicted"/>
<evidence type="ECO:0000259" key="1">
    <source>
        <dbReference type="Pfam" id="PF00857"/>
    </source>
</evidence>
<evidence type="ECO:0000313" key="2">
    <source>
        <dbReference type="EMBL" id="SDG16963.1"/>
    </source>
</evidence>
<reference evidence="2 3" key="1">
    <citation type="submission" date="2016-10" db="EMBL/GenBank/DDBJ databases">
        <authorList>
            <person name="de Groot N.N."/>
        </authorList>
    </citation>
    <scope>NUCLEOTIDE SEQUENCE [LARGE SCALE GENOMIC DNA]</scope>
    <source>
        <strain evidence="2 3">DSM 25584</strain>
    </source>
</reference>
<dbReference type="CDD" id="cd01012">
    <property type="entry name" value="YcaC_related"/>
    <property type="match status" value="1"/>
</dbReference>
<accession>A0A1G7S1S8</accession>
<organism evidence="2 3">
    <name type="scientific">Limimonas halophila</name>
    <dbReference type="NCBI Taxonomy" id="1082479"/>
    <lineage>
        <taxon>Bacteria</taxon>
        <taxon>Pseudomonadati</taxon>
        <taxon>Pseudomonadota</taxon>
        <taxon>Alphaproteobacteria</taxon>
        <taxon>Rhodospirillales</taxon>
        <taxon>Rhodovibrionaceae</taxon>
        <taxon>Limimonas</taxon>
    </lineage>
</organism>
<dbReference type="PANTHER" id="PTHR43559">
    <property type="entry name" value="HYDROLASE YCAC-RELATED"/>
    <property type="match status" value="1"/>
</dbReference>
<dbReference type="Pfam" id="PF00857">
    <property type="entry name" value="Isochorismatase"/>
    <property type="match status" value="1"/>
</dbReference>